<keyword evidence="6 15" id="KW-0436">Ligase</keyword>
<keyword evidence="12 15" id="KW-0648">Protein biosynthesis</keyword>
<dbReference type="EC" id="6.1.1.20" evidence="15"/>
<dbReference type="PROSITE" id="PS51483">
    <property type="entry name" value="B5"/>
    <property type="match status" value="1"/>
</dbReference>
<name>A0ABT0TUH5_9HELI</name>
<evidence type="ECO:0000256" key="3">
    <source>
        <dbReference type="ARBA" id="ARBA00011209"/>
    </source>
</evidence>
<keyword evidence="9 15" id="KW-0067">ATP-binding</keyword>
<protein>
    <recommendedName>
        <fullName evidence="15">Phenylalanine--tRNA ligase beta subunit</fullName>
        <ecNumber evidence="15">6.1.1.20</ecNumber>
    </recommendedName>
    <alternativeName>
        <fullName evidence="15">Phenylalanyl-tRNA synthetase beta subunit</fullName>
        <shortName evidence="15">PheRS</shortName>
    </alternativeName>
</protein>
<dbReference type="InterPro" id="IPR005121">
    <property type="entry name" value="Fdx_antiC-bd"/>
</dbReference>
<dbReference type="CDD" id="cd00769">
    <property type="entry name" value="PheRS_beta_core"/>
    <property type="match status" value="1"/>
</dbReference>
<dbReference type="SUPFAM" id="SSF54991">
    <property type="entry name" value="Anticodon-binding domain of PheRS"/>
    <property type="match status" value="1"/>
</dbReference>
<dbReference type="Pfam" id="PF03147">
    <property type="entry name" value="FDX-ACB"/>
    <property type="match status" value="1"/>
</dbReference>
<feature type="domain" description="FDX-ACB" evidence="18">
    <location>
        <begin position="699"/>
        <end position="791"/>
    </location>
</feature>
<keyword evidence="5 16" id="KW-0820">tRNA-binding</keyword>
<evidence type="ECO:0000259" key="18">
    <source>
        <dbReference type="PROSITE" id="PS51447"/>
    </source>
</evidence>
<reference evidence="20" key="1">
    <citation type="submission" date="2022-06" db="EMBL/GenBank/DDBJ databases">
        <title>Helicobacter colisuis sp. nov.</title>
        <authorList>
            <person name="Papic B."/>
            <person name="Gruntar I."/>
        </authorList>
    </citation>
    <scope>NUCLEOTIDE SEQUENCE</scope>
    <source>
        <strain evidence="20">11154-15</strain>
    </source>
</reference>
<organism evidence="20 21">
    <name type="scientific">Helicobacter colisuis</name>
    <dbReference type="NCBI Taxonomy" id="2949739"/>
    <lineage>
        <taxon>Bacteria</taxon>
        <taxon>Pseudomonadati</taxon>
        <taxon>Campylobacterota</taxon>
        <taxon>Epsilonproteobacteria</taxon>
        <taxon>Campylobacterales</taxon>
        <taxon>Helicobacteraceae</taxon>
        <taxon>Helicobacter</taxon>
    </lineage>
</organism>
<dbReference type="SUPFAM" id="SSF46955">
    <property type="entry name" value="Putative DNA-binding domain"/>
    <property type="match status" value="1"/>
</dbReference>
<dbReference type="GO" id="GO:0004826">
    <property type="term" value="F:phenylalanine-tRNA ligase activity"/>
    <property type="evidence" value="ECO:0007669"/>
    <property type="project" value="UniProtKB-EC"/>
</dbReference>
<comment type="subunit">
    <text evidence="3 15">Tetramer of two alpha and two beta subunits.</text>
</comment>
<dbReference type="Pfam" id="PF01588">
    <property type="entry name" value="tRNA_bind"/>
    <property type="match status" value="1"/>
</dbReference>
<evidence type="ECO:0000256" key="8">
    <source>
        <dbReference type="ARBA" id="ARBA00022741"/>
    </source>
</evidence>
<evidence type="ECO:0000259" key="19">
    <source>
        <dbReference type="PROSITE" id="PS51483"/>
    </source>
</evidence>
<evidence type="ECO:0000256" key="15">
    <source>
        <dbReference type="HAMAP-Rule" id="MF_00283"/>
    </source>
</evidence>
<sequence>MKFTRSILKHFLPLENVSSEVIYKTLNKIGLEVESFQKICAPKKVVVGKILECQKHPDATKLNVCQVAVSGSEGNYEMRQIVCGAPNARAGIFVAVALEGAILPQVTIKKAVLRGVESCGMLCSTTELGFPAINDGIVELDGSIGVLEIGKELLEYPHFNDEVYEVSITPNRGDCMSLIGIARDLSVALNLERKSLESLKSTENAPGIGRVLQITAEKGHDSSLLYCAMETEPIVIPLCVSLFLAYNDSLAKHWLLNTLNFSTLVSGVILNAYPQTFCQLGKASGENKVVLNLQVDELGFESVYHNGKKLSVIGIKSCLNEESLRDLGEGREFIILEASYIPPKIIAQKVLETKSKSKVDPKVFQRTARGSNPNLQMGFDVLGKLLCCEDVVLYSDSQELIATQNCNPITISIPLIAKTIGTGLDRTKVVQILQALEFKIEIPVDENLLVVTPPPFRHDISSYQDVAEEVIRFIGIDEIPSQPLVLIQGNQNNAESNFYRFKRQLAKKAIGVNFNESVHFVFQDKQKLQRYGFEVLKDELELLNPITNELNTLRSTLLLGLLEAARLNKNNGFNGISLMEVGEVYDSNRNQSTKIAFLQSGLVAQERYPNAKGIKGDYFAFANRISRVIGEFSLQETQSKVGIFHPGQCAKMIYNNQEIGILSALHPQIAEEFGLEDTYLCEVDLEKLSSKNPQVEMYSKFQKITRDLSVVVNKSIPYYRLKETISSLNIPVIVGFYPLDIYKDDNLKESISLTIRFELQSHQKTLEEKDIGSVMDQVLEALAQNHKVVLR</sequence>
<dbReference type="PANTHER" id="PTHR10947:SF0">
    <property type="entry name" value="PHENYLALANINE--TRNA LIGASE BETA SUBUNIT"/>
    <property type="match status" value="1"/>
</dbReference>
<evidence type="ECO:0000256" key="11">
    <source>
        <dbReference type="ARBA" id="ARBA00022884"/>
    </source>
</evidence>
<keyword evidence="10 15" id="KW-0460">Magnesium</keyword>
<dbReference type="InterPro" id="IPR033714">
    <property type="entry name" value="tRNA_bind_bactPheRS"/>
</dbReference>
<dbReference type="Proteomes" id="UP001057522">
    <property type="component" value="Unassembled WGS sequence"/>
</dbReference>
<dbReference type="SMART" id="SM00896">
    <property type="entry name" value="FDX-ACB"/>
    <property type="match status" value="1"/>
</dbReference>
<comment type="subcellular location">
    <subcellularLocation>
        <location evidence="1 15">Cytoplasm</location>
    </subcellularLocation>
</comment>
<proteinExistence type="inferred from homology"/>
<feature type="domain" description="B5" evidence="19">
    <location>
        <begin position="404"/>
        <end position="481"/>
    </location>
</feature>
<evidence type="ECO:0000256" key="6">
    <source>
        <dbReference type="ARBA" id="ARBA00022598"/>
    </source>
</evidence>
<comment type="catalytic activity">
    <reaction evidence="14 15">
        <text>tRNA(Phe) + L-phenylalanine + ATP = L-phenylalanyl-tRNA(Phe) + AMP + diphosphate + H(+)</text>
        <dbReference type="Rhea" id="RHEA:19413"/>
        <dbReference type="Rhea" id="RHEA-COMP:9668"/>
        <dbReference type="Rhea" id="RHEA-COMP:9699"/>
        <dbReference type="ChEBI" id="CHEBI:15378"/>
        <dbReference type="ChEBI" id="CHEBI:30616"/>
        <dbReference type="ChEBI" id="CHEBI:33019"/>
        <dbReference type="ChEBI" id="CHEBI:58095"/>
        <dbReference type="ChEBI" id="CHEBI:78442"/>
        <dbReference type="ChEBI" id="CHEBI:78531"/>
        <dbReference type="ChEBI" id="CHEBI:456215"/>
        <dbReference type="EC" id="6.1.1.20"/>
    </reaction>
</comment>
<dbReference type="PROSITE" id="PS51447">
    <property type="entry name" value="FDX_ACB"/>
    <property type="match status" value="1"/>
</dbReference>
<evidence type="ECO:0000256" key="7">
    <source>
        <dbReference type="ARBA" id="ARBA00022723"/>
    </source>
</evidence>
<dbReference type="CDD" id="cd02796">
    <property type="entry name" value="tRNA_bind_bactPheRS"/>
    <property type="match status" value="1"/>
</dbReference>
<feature type="binding site" evidence="15">
    <location>
        <position position="469"/>
    </location>
    <ligand>
        <name>Mg(2+)</name>
        <dbReference type="ChEBI" id="CHEBI:18420"/>
        <note>shared with alpha subunit</note>
    </ligand>
</feature>
<dbReference type="InterPro" id="IPR005147">
    <property type="entry name" value="tRNA_synthase_B5-dom"/>
</dbReference>
<dbReference type="InterPro" id="IPR041616">
    <property type="entry name" value="PheRS_beta_core"/>
</dbReference>
<evidence type="ECO:0000256" key="10">
    <source>
        <dbReference type="ARBA" id="ARBA00022842"/>
    </source>
</evidence>
<feature type="binding site" evidence="15">
    <location>
        <position position="465"/>
    </location>
    <ligand>
        <name>Mg(2+)</name>
        <dbReference type="ChEBI" id="CHEBI:18420"/>
        <note>shared with alpha subunit</note>
    </ligand>
</feature>
<dbReference type="InterPro" id="IPR009061">
    <property type="entry name" value="DNA-bd_dom_put_sf"/>
</dbReference>
<comment type="cofactor">
    <cofactor evidence="15">
        <name>Mg(2+)</name>
        <dbReference type="ChEBI" id="CHEBI:18420"/>
    </cofactor>
    <text evidence="15">Binds 2 magnesium ions per tetramer.</text>
</comment>
<dbReference type="SUPFAM" id="SSF50249">
    <property type="entry name" value="Nucleic acid-binding proteins"/>
    <property type="match status" value="1"/>
</dbReference>
<dbReference type="SUPFAM" id="SSF55681">
    <property type="entry name" value="Class II aaRS and biotin synthetases"/>
    <property type="match status" value="1"/>
</dbReference>
<dbReference type="InterPro" id="IPR045060">
    <property type="entry name" value="Phe-tRNA-ligase_IIc_bsu"/>
</dbReference>
<keyword evidence="21" id="KW-1185">Reference proteome</keyword>
<feature type="domain" description="TRNA-binding" evidence="17">
    <location>
        <begin position="39"/>
        <end position="154"/>
    </location>
</feature>
<gene>
    <name evidence="15 20" type="primary">pheT</name>
    <name evidence="20" type="ORF">NCR95_02875</name>
</gene>
<dbReference type="NCBIfam" id="TIGR00472">
    <property type="entry name" value="pheT_bact"/>
    <property type="match status" value="1"/>
</dbReference>
<keyword evidence="8 15" id="KW-0547">Nucleotide-binding</keyword>
<evidence type="ECO:0000256" key="9">
    <source>
        <dbReference type="ARBA" id="ARBA00022840"/>
    </source>
</evidence>
<accession>A0ABT0TUH5</accession>
<evidence type="ECO:0000256" key="12">
    <source>
        <dbReference type="ARBA" id="ARBA00022917"/>
    </source>
</evidence>
<dbReference type="Gene3D" id="3.30.930.10">
    <property type="entry name" value="Bira Bifunctional Protein, Domain 2"/>
    <property type="match status" value="1"/>
</dbReference>
<evidence type="ECO:0000256" key="4">
    <source>
        <dbReference type="ARBA" id="ARBA00022490"/>
    </source>
</evidence>
<evidence type="ECO:0000256" key="13">
    <source>
        <dbReference type="ARBA" id="ARBA00023146"/>
    </source>
</evidence>
<dbReference type="InterPro" id="IPR036690">
    <property type="entry name" value="Fdx_antiC-bd_sf"/>
</dbReference>
<feature type="binding site" evidence="15">
    <location>
        <position position="459"/>
    </location>
    <ligand>
        <name>Mg(2+)</name>
        <dbReference type="ChEBI" id="CHEBI:18420"/>
        <note>shared with alpha subunit</note>
    </ligand>
</feature>
<evidence type="ECO:0000256" key="2">
    <source>
        <dbReference type="ARBA" id="ARBA00008653"/>
    </source>
</evidence>
<evidence type="ECO:0000313" key="20">
    <source>
        <dbReference type="EMBL" id="MCL9819118.1"/>
    </source>
</evidence>
<dbReference type="EMBL" id="JAMOKX010000002">
    <property type="protein sequence ID" value="MCL9819118.1"/>
    <property type="molecule type" value="Genomic_DNA"/>
</dbReference>
<dbReference type="Pfam" id="PF17759">
    <property type="entry name" value="tRNA_synthFbeta"/>
    <property type="match status" value="1"/>
</dbReference>
<keyword evidence="4 15" id="KW-0963">Cytoplasm</keyword>
<evidence type="ECO:0000259" key="17">
    <source>
        <dbReference type="PROSITE" id="PS50886"/>
    </source>
</evidence>
<keyword evidence="13 15" id="KW-0030">Aminoacyl-tRNA synthetase</keyword>
<dbReference type="InterPro" id="IPR012340">
    <property type="entry name" value="NA-bd_OB-fold"/>
</dbReference>
<dbReference type="PROSITE" id="PS50886">
    <property type="entry name" value="TRBD"/>
    <property type="match status" value="1"/>
</dbReference>
<dbReference type="InterPro" id="IPR004532">
    <property type="entry name" value="Phe-tRNA-ligase_IIc_bsu_bact"/>
</dbReference>
<dbReference type="Pfam" id="PF03484">
    <property type="entry name" value="B5"/>
    <property type="match status" value="1"/>
</dbReference>
<feature type="binding site" evidence="15">
    <location>
        <position position="468"/>
    </location>
    <ligand>
        <name>Mg(2+)</name>
        <dbReference type="ChEBI" id="CHEBI:18420"/>
        <note>shared with alpha subunit</note>
    </ligand>
</feature>
<evidence type="ECO:0000256" key="5">
    <source>
        <dbReference type="ARBA" id="ARBA00022555"/>
    </source>
</evidence>
<dbReference type="PANTHER" id="PTHR10947">
    <property type="entry name" value="PHENYLALANYL-TRNA SYNTHETASE BETA CHAIN AND LEUCINE-RICH REPEAT-CONTAINING PROTEIN 47"/>
    <property type="match status" value="1"/>
</dbReference>
<dbReference type="Gene3D" id="2.40.50.140">
    <property type="entry name" value="Nucleic acid-binding proteins"/>
    <property type="match status" value="1"/>
</dbReference>
<evidence type="ECO:0000256" key="14">
    <source>
        <dbReference type="ARBA" id="ARBA00049255"/>
    </source>
</evidence>
<dbReference type="Gene3D" id="3.30.56.10">
    <property type="match status" value="2"/>
</dbReference>
<dbReference type="Gene3D" id="3.30.70.380">
    <property type="entry name" value="Ferrodoxin-fold anticodon-binding domain"/>
    <property type="match status" value="1"/>
</dbReference>
<evidence type="ECO:0000256" key="1">
    <source>
        <dbReference type="ARBA" id="ARBA00004496"/>
    </source>
</evidence>
<dbReference type="InterPro" id="IPR002547">
    <property type="entry name" value="tRNA-bd_dom"/>
</dbReference>
<keyword evidence="7 15" id="KW-0479">Metal-binding</keyword>
<keyword evidence="11 16" id="KW-0694">RNA-binding</keyword>
<comment type="caution">
    <text evidence="20">The sequence shown here is derived from an EMBL/GenBank/DDBJ whole genome shotgun (WGS) entry which is preliminary data.</text>
</comment>
<dbReference type="NCBIfam" id="NF045760">
    <property type="entry name" value="YtpR"/>
    <property type="match status" value="1"/>
</dbReference>
<evidence type="ECO:0000313" key="21">
    <source>
        <dbReference type="Proteomes" id="UP001057522"/>
    </source>
</evidence>
<dbReference type="InterPro" id="IPR045864">
    <property type="entry name" value="aa-tRNA-synth_II/BPL/LPL"/>
</dbReference>
<dbReference type="RefSeq" id="WP_250603701.1">
    <property type="nucleotide sequence ID" value="NZ_JAMOKX010000002.1"/>
</dbReference>
<evidence type="ECO:0000256" key="16">
    <source>
        <dbReference type="PROSITE-ProRule" id="PRU00209"/>
    </source>
</evidence>
<dbReference type="HAMAP" id="MF_00283">
    <property type="entry name" value="Phe_tRNA_synth_beta1"/>
    <property type="match status" value="1"/>
</dbReference>
<comment type="similarity">
    <text evidence="2 15">Belongs to the phenylalanyl-tRNA synthetase beta subunit family. Type 1 subfamily.</text>
</comment>
<dbReference type="SMART" id="SM00874">
    <property type="entry name" value="B5"/>
    <property type="match status" value="1"/>
</dbReference>